<evidence type="ECO:0000256" key="6">
    <source>
        <dbReference type="RuleBase" id="RU000481"/>
    </source>
</evidence>
<evidence type="ECO:0000256" key="1">
    <source>
        <dbReference type="ARBA" id="ARBA00001933"/>
    </source>
</evidence>
<dbReference type="HOGENOM" id="CLU_017584_4_3_7"/>
<dbReference type="SUPFAM" id="SSF53383">
    <property type="entry name" value="PLP-dependent transferases"/>
    <property type="match status" value="1"/>
</dbReference>
<gene>
    <name evidence="8" type="ORF">GPICK_09910</name>
</gene>
<dbReference type="PANTHER" id="PTHR46383:SF1">
    <property type="entry name" value="ASPARTATE AMINOTRANSFERASE"/>
    <property type="match status" value="1"/>
</dbReference>
<accession>A0A0B5BGI8</accession>
<dbReference type="AlphaFoldDB" id="A0A0B5BGI8"/>
<evidence type="ECO:0000256" key="3">
    <source>
        <dbReference type="ARBA" id="ARBA00022576"/>
    </source>
</evidence>
<dbReference type="PANTHER" id="PTHR46383">
    <property type="entry name" value="ASPARTATE AMINOTRANSFERASE"/>
    <property type="match status" value="1"/>
</dbReference>
<dbReference type="InterPro" id="IPR004839">
    <property type="entry name" value="Aminotransferase_I/II_large"/>
</dbReference>
<evidence type="ECO:0000313" key="8">
    <source>
        <dbReference type="EMBL" id="AJE03625.1"/>
    </source>
</evidence>
<name>A0A0B5BGI8_9BACT</name>
<dbReference type="InterPro" id="IPR015424">
    <property type="entry name" value="PyrdxlP-dep_Trfase"/>
</dbReference>
<proteinExistence type="inferred from homology"/>
<dbReference type="InterPro" id="IPR015422">
    <property type="entry name" value="PyrdxlP-dep_Trfase_small"/>
</dbReference>
<comment type="similarity">
    <text evidence="2 6">Belongs to the class-I pyridoxal-phosphate-dependent aminotransferase family.</text>
</comment>
<dbReference type="GO" id="GO:0030170">
    <property type="term" value="F:pyridoxal phosphate binding"/>
    <property type="evidence" value="ECO:0007669"/>
    <property type="project" value="InterPro"/>
</dbReference>
<organism evidence="8 9">
    <name type="scientific">Geobacter pickeringii</name>
    <dbReference type="NCBI Taxonomy" id="345632"/>
    <lineage>
        <taxon>Bacteria</taxon>
        <taxon>Pseudomonadati</taxon>
        <taxon>Thermodesulfobacteriota</taxon>
        <taxon>Desulfuromonadia</taxon>
        <taxon>Geobacterales</taxon>
        <taxon>Geobacteraceae</taxon>
        <taxon>Geobacter</taxon>
    </lineage>
</organism>
<feature type="domain" description="Aminotransferase class I/classII large" evidence="7">
    <location>
        <begin position="31"/>
        <end position="391"/>
    </location>
</feature>
<dbReference type="PROSITE" id="PS00105">
    <property type="entry name" value="AA_TRANSFER_CLASS_1"/>
    <property type="match status" value="1"/>
</dbReference>
<evidence type="ECO:0000259" key="7">
    <source>
        <dbReference type="Pfam" id="PF00155"/>
    </source>
</evidence>
<evidence type="ECO:0000256" key="2">
    <source>
        <dbReference type="ARBA" id="ARBA00007441"/>
    </source>
</evidence>
<keyword evidence="9" id="KW-1185">Reference proteome</keyword>
<dbReference type="InterPro" id="IPR015421">
    <property type="entry name" value="PyrdxlP-dep_Trfase_major"/>
</dbReference>
<dbReference type="KEGG" id="gpi:GPICK_09910"/>
<dbReference type="Proteomes" id="UP000057609">
    <property type="component" value="Chromosome"/>
</dbReference>
<protein>
    <recommendedName>
        <fullName evidence="6">Aminotransferase</fullName>
        <ecNumber evidence="6">2.6.1.-</ecNumber>
    </recommendedName>
</protein>
<dbReference type="GO" id="GO:0006520">
    <property type="term" value="P:amino acid metabolic process"/>
    <property type="evidence" value="ECO:0007669"/>
    <property type="project" value="InterPro"/>
</dbReference>
<dbReference type="EC" id="2.6.1.-" evidence="6"/>
<dbReference type="Pfam" id="PF00155">
    <property type="entry name" value="Aminotran_1_2"/>
    <property type="match status" value="1"/>
</dbReference>
<dbReference type="Gene3D" id="3.40.640.10">
    <property type="entry name" value="Type I PLP-dependent aspartate aminotransferase-like (Major domain)"/>
    <property type="match status" value="1"/>
</dbReference>
<reference evidence="8 9" key="1">
    <citation type="journal article" date="2015" name="Genome Announc.">
        <title>Complete Genome of Geobacter pickeringii G13T, a Metal-Reducing Isolate from Sedimentary Kaolin Deposits.</title>
        <authorList>
            <person name="Badalamenti J.P."/>
            <person name="Bond D.R."/>
        </authorList>
    </citation>
    <scope>NUCLEOTIDE SEQUENCE [LARGE SCALE GENOMIC DNA]</scope>
    <source>
        <strain evidence="8 9">G13</strain>
    </source>
</reference>
<keyword evidence="4 6" id="KW-0808">Transferase</keyword>
<dbReference type="InterPro" id="IPR050596">
    <property type="entry name" value="AspAT/PAT-like"/>
</dbReference>
<evidence type="ECO:0000313" key="9">
    <source>
        <dbReference type="Proteomes" id="UP000057609"/>
    </source>
</evidence>
<dbReference type="EMBL" id="CP009788">
    <property type="protein sequence ID" value="AJE03625.1"/>
    <property type="molecule type" value="Genomic_DNA"/>
</dbReference>
<dbReference type="OrthoDB" id="9804474at2"/>
<dbReference type="STRING" id="345632.GPICK_09910"/>
<evidence type="ECO:0000256" key="4">
    <source>
        <dbReference type="ARBA" id="ARBA00022679"/>
    </source>
</evidence>
<keyword evidence="3 6" id="KW-0032">Aminotransferase</keyword>
<sequence length="399" mass="43338">MKLADRVNKIQPSPTLSIDAKAKALKAQGIDVVGFGAGEPDFDTPANIKEAGKKAIDAGFTKYMPVGGADDLKDAIIAKMKRDHGLDYTRDEISVACGAKHTLYNISQALIQEGDEVIIPGPYWVSYPDQIVLAGGTPVFIMTDEATAFKITPEQMEKAITPRTRYVILNSPCNPTGTTYTKDELKALAAVLIKHPHVLVVSDDIYEKLLYDGLEFCNIPMACPELKERTIIVNGVSKAYSMTGWRIGYACGPKELMGAMTKMQSQSTSNATSIAQKASVEALNGPQDAVAAMVKEFEKRRTYIVDRLNAISGVTCFKSTGAFYAFPNFSGVYGKTTPAGKKIENSSDFAAYLLEDAKVALVPGVAFGDDRYARLSYATSLETIKKGLDRIEEAIRNLK</sequence>
<dbReference type="CDD" id="cd00609">
    <property type="entry name" value="AAT_like"/>
    <property type="match status" value="1"/>
</dbReference>
<dbReference type="RefSeq" id="WP_039742734.1">
    <property type="nucleotide sequence ID" value="NZ_CP009788.1"/>
</dbReference>
<evidence type="ECO:0000256" key="5">
    <source>
        <dbReference type="ARBA" id="ARBA00022898"/>
    </source>
</evidence>
<keyword evidence="5" id="KW-0663">Pyridoxal phosphate</keyword>
<dbReference type="Gene3D" id="3.90.1150.10">
    <property type="entry name" value="Aspartate Aminotransferase, domain 1"/>
    <property type="match status" value="1"/>
</dbReference>
<dbReference type="GO" id="GO:0008483">
    <property type="term" value="F:transaminase activity"/>
    <property type="evidence" value="ECO:0007669"/>
    <property type="project" value="UniProtKB-KW"/>
</dbReference>
<dbReference type="InterPro" id="IPR004838">
    <property type="entry name" value="NHTrfase_class1_PyrdxlP-BS"/>
</dbReference>
<dbReference type="FunFam" id="3.40.640.10:FF:000033">
    <property type="entry name" value="Aspartate aminotransferase"/>
    <property type="match status" value="1"/>
</dbReference>
<comment type="cofactor">
    <cofactor evidence="1 6">
        <name>pyridoxal 5'-phosphate</name>
        <dbReference type="ChEBI" id="CHEBI:597326"/>
    </cofactor>
</comment>